<dbReference type="EMBL" id="PSQE01000003">
    <property type="protein sequence ID" value="RHN69049.1"/>
    <property type="molecule type" value="Genomic_DNA"/>
</dbReference>
<reference evidence="1" key="1">
    <citation type="journal article" date="2018" name="Nat. Plants">
        <title>Whole-genome landscape of Medicago truncatula symbiotic genes.</title>
        <authorList>
            <person name="Pecrix Y."/>
            <person name="Gamas P."/>
            <person name="Carrere S."/>
        </authorList>
    </citation>
    <scope>NUCLEOTIDE SEQUENCE</scope>
    <source>
        <tissue evidence="1">Leaves</tissue>
    </source>
</reference>
<gene>
    <name evidence="1" type="ORF">MtrunA17_Chr3g0120551</name>
</gene>
<evidence type="ECO:0000313" key="1">
    <source>
        <dbReference type="EMBL" id="RHN69049.1"/>
    </source>
</evidence>
<dbReference type="OrthoDB" id="1429731at2759"/>
<dbReference type="InterPro" id="IPR044296">
    <property type="entry name" value="HIPP46"/>
</dbReference>
<dbReference type="PANTHER" id="PTHR46371">
    <property type="entry name" value="OS04G0464100 PROTEIN"/>
    <property type="match status" value="1"/>
</dbReference>
<dbReference type="Gramene" id="rna17476">
    <property type="protein sequence ID" value="RHN69049.1"/>
    <property type="gene ID" value="gene17476"/>
</dbReference>
<name>A0A396ITM1_MEDTR</name>
<proteinExistence type="predicted"/>
<dbReference type="AlphaFoldDB" id="A0A396ITM1"/>
<dbReference type="Gene3D" id="3.30.70.100">
    <property type="match status" value="1"/>
</dbReference>
<sequence>MTKQKIVIRVPMNNQKLRNKAMAIAVGVSGVEGTTIKGDNKDQIEVTGEEIDSVKLASLLRKKFGYADLVSIEAVGKTEEKKDKEKAEAIVAWPYVYSSVPHYPVYEIKNEPSCSIM</sequence>
<protein>
    <submittedName>
        <fullName evidence="1">Uncharacterized protein</fullName>
    </submittedName>
</protein>
<organism evidence="1">
    <name type="scientific">Medicago truncatula</name>
    <name type="common">Barrel medic</name>
    <name type="synonym">Medicago tribuloides</name>
    <dbReference type="NCBI Taxonomy" id="3880"/>
    <lineage>
        <taxon>Eukaryota</taxon>
        <taxon>Viridiplantae</taxon>
        <taxon>Streptophyta</taxon>
        <taxon>Embryophyta</taxon>
        <taxon>Tracheophyta</taxon>
        <taxon>Spermatophyta</taxon>
        <taxon>Magnoliopsida</taxon>
        <taxon>eudicotyledons</taxon>
        <taxon>Gunneridae</taxon>
        <taxon>Pentapetalae</taxon>
        <taxon>rosids</taxon>
        <taxon>fabids</taxon>
        <taxon>Fabales</taxon>
        <taxon>Fabaceae</taxon>
        <taxon>Papilionoideae</taxon>
        <taxon>50 kb inversion clade</taxon>
        <taxon>NPAAA clade</taxon>
        <taxon>Hologalegina</taxon>
        <taxon>IRL clade</taxon>
        <taxon>Trifolieae</taxon>
        <taxon>Medicago</taxon>
    </lineage>
</organism>
<dbReference type="Proteomes" id="UP000265566">
    <property type="component" value="Chromosome 3"/>
</dbReference>
<accession>A0A396ITM1</accession>
<comment type="caution">
    <text evidence="1">The sequence shown here is derived from an EMBL/GenBank/DDBJ whole genome shotgun (WGS) entry which is preliminary data.</text>
</comment>